<reference evidence="2 3" key="2">
    <citation type="submission" date="2016-01" db="EMBL/GenBank/DDBJ databases">
        <title>Microcella alkaliphila JAM AC0309 whole genome shotgun sequence.</title>
        <authorList>
            <person name="Kurata A."/>
            <person name="Hirose Y."/>
            <person name="Kishimoto N."/>
            <person name="Kobayashi T."/>
        </authorList>
    </citation>
    <scope>NUCLEOTIDE SEQUENCE [LARGE SCALE GENOMIC DNA]</scope>
    <source>
        <strain evidence="2 3">JAM AC0309</strain>
    </source>
</reference>
<sequence>MTTTRPTWPAWLRRAVRDNVMTPDAADNLAQNYLHLIPVPSTSSDVSARWRRPARTRSIGTRIGYTIGALITILIAGSVITSVIALIVMVWRWILGG</sequence>
<evidence type="ECO:0000313" key="2">
    <source>
        <dbReference type="EMBL" id="BAU32477.1"/>
    </source>
</evidence>
<reference evidence="3" key="1">
    <citation type="submission" date="2015-12" db="EMBL/GenBank/DDBJ databases">
        <authorList>
            <person name="Shamseldin A."/>
            <person name="Moawad H."/>
            <person name="Abd El-Rahim W.M."/>
            <person name="Sadowsky M.J."/>
        </authorList>
    </citation>
    <scope>NUCLEOTIDE SEQUENCE [LARGE SCALE GENOMIC DNA]</scope>
    <source>
        <strain evidence="3">JAM AC0309</strain>
    </source>
</reference>
<name>A0A0U5BVJ0_9MICO</name>
<dbReference type="KEGG" id="malk:MalAC0309_1626"/>
<gene>
    <name evidence="2" type="ORF">MalAC0309_1626</name>
</gene>
<dbReference type="RefSeq" id="WP_096421687.1">
    <property type="nucleotide sequence ID" value="NZ_AP017315.1"/>
</dbReference>
<evidence type="ECO:0000313" key="3">
    <source>
        <dbReference type="Proteomes" id="UP000218965"/>
    </source>
</evidence>
<proteinExistence type="predicted"/>
<accession>A0A0U5BVJ0</accession>
<dbReference type="EMBL" id="AP017315">
    <property type="protein sequence ID" value="BAU32477.1"/>
    <property type="molecule type" value="Genomic_DNA"/>
</dbReference>
<feature type="transmembrane region" description="Helical" evidence="1">
    <location>
        <begin position="65"/>
        <end position="94"/>
    </location>
</feature>
<keyword evidence="1" id="KW-0472">Membrane</keyword>
<organism evidence="2 3">
    <name type="scientific">Microcella alkaliphila</name>
    <dbReference type="NCBI Taxonomy" id="279828"/>
    <lineage>
        <taxon>Bacteria</taxon>
        <taxon>Bacillati</taxon>
        <taxon>Actinomycetota</taxon>
        <taxon>Actinomycetes</taxon>
        <taxon>Micrococcales</taxon>
        <taxon>Microbacteriaceae</taxon>
        <taxon>Microcella</taxon>
    </lineage>
</organism>
<protein>
    <submittedName>
        <fullName evidence="2">Integral membrane protein, YccS/YhfK family prot ein</fullName>
    </submittedName>
</protein>
<keyword evidence="1" id="KW-0812">Transmembrane</keyword>
<keyword evidence="1" id="KW-1133">Transmembrane helix</keyword>
<dbReference type="Proteomes" id="UP000218965">
    <property type="component" value="Chromosome"/>
</dbReference>
<evidence type="ECO:0000256" key="1">
    <source>
        <dbReference type="SAM" id="Phobius"/>
    </source>
</evidence>
<dbReference type="AlphaFoldDB" id="A0A0U5BVJ0"/>